<evidence type="ECO:0000313" key="2">
    <source>
        <dbReference type="Proteomes" id="UP000095283"/>
    </source>
</evidence>
<dbReference type="InterPro" id="IPR016137">
    <property type="entry name" value="RGS"/>
</dbReference>
<dbReference type="WBParaSite" id="Hba_00647">
    <property type="protein sequence ID" value="Hba_00647"/>
    <property type="gene ID" value="Hba_00647"/>
</dbReference>
<organism evidence="2 3">
    <name type="scientific">Heterorhabditis bacteriophora</name>
    <name type="common">Entomopathogenic nematode worm</name>
    <dbReference type="NCBI Taxonomy" id="37862"/>
    <lineage>
        <taxon>Eukaryota</taxon>
        <taxon>Metazoa</taxon>
        <taxon>Ecdysozoa</taxon>
        <taxon>Nematoda</taxon>
        <taxon>Chromadorea</taxon>
        <taxon>Rhabditida</taxon>
        <taxon>Rhabditina</taxon>
        <taxon>Rhabditomorpha</taxon>
        <taxon>Strongyloidea</taxon>
        <taxon>Heterorhabditidae</taxon>
        <taxon>Heterorhabditis</taxon>
    </lineage>
</organism>
<sequence length="76" mass="8750">MGENRNGSDLEAILQDAAALEVFRQWIRSDPSHPSDCLSLYFAIKGFKEYLSHGDPRSANMACQLHRKFIRLFDYT</sequence>
<accession>A0A1I7W7N3</accession>
<proteinExistence type="predicted"/>
<keyword evidence="2" id="KW-1185">Reference proteome</keyword>
<dbReference type="AlphaFoldDB" id="A0A1I7W7N3"/>
<reference evidence="3" key="1">
    <citation type="submission" date="2016-11" db="UniProtKB">
        <authorList>
            <consortium name="WormBaseParasite"/>
        </authorList>
    </citation>
    <scope>IDENTIFICATION</scope>
</reference>
<dbReference type="InterPro" id="IPR024066">
    <property type="entry name" value="RGS_subdom1/3"/>
</dbReference>
<protein>
    <submittedName>
        <fullName evidence="3">RGS domain-containing protein</fullName>
    </submittedName>
</protein>
<feature type="domain" description="RGS" evidence="1">
    <location>
        <begin position="9"/>
        <end position="70"/>
    </location>
</feature>
<dbReference type="Proteomes" id="UP000095283">
    <property type="component" value="Unplaced"/>
</dbReference>
<dbReference type="PROSITE" id="PS50132">
    <property type="entry name" value="RGS"/>
    <property type="match status" value="1"/>
</dbReference>
<name>A0A1I7W7N3_HETBA</name>
<dbReference type="InterPro" id="IPR036305">
    <property type="entry name" value="RGS_sf"/>
</dbReference>
<evidence type="ECO:0000313" key="3">
    <source>
        <dbReference type="WBParaSite" id="Hba_00647"/>
    </source>
</evidence>
<dbReference type="InterPro" id="IPR044926">
    <property type="entry name" value="RGS_subdomain_2"/>
</dbReference>
<evidence type="ECO:0000259" key="1">
    <source>
        <dbReference type="PROSITE" id="PS50132"/>
    </source>
</evidence>
<dbReference type="Gene3D" id="1.10.196.10">
    <property type="match status" value="1"/>
</dbReference>
<dbReference type="Gene3D" id="1.10.167.10">
    <property type="entry name" value="Regulator of G-protein Signalling 4, domain 2"/>
    <property type="match status" value="1"/>
</dbReference>
<dbReference type="SUPFAM" id="SSF48097">
    <property type="entry name" value="Regulator of G-protein signaling, RGS"/>
    <property type="match status" value="1"/>
</dbReference>